<dbReference type="Proteomes" id="UP000048965">
    <property type="component" value="Unassembled WGS sequence"/>
</dbReference>
<organism evidence="1 2">
    <name type="scientific">Streptomyces lydicamycinicus</name>
    <dbReference type="NCBI Taxonomy" id="1546107"/>
    <lineage>
        <taxon>Bacteria</taxon>
        <taxon>Bacillati</taxon>
        <taxon>Actinomycetota</taxon>
        <taxon>Actinomycetes</taxon>
        <taxon>Kitasatosporales</taxon>
        <taxon>Streptomycetaceae</taxon>
        <taxon>Streptomyces</taxon>
    </lineage>
</organism>
<accession>A0A0P4R6A8</accession>
<keyword evidence="2" id="KW-1185">Reference proteome</keyword>
<gene>
    <name evidence="1" type="ORF">TPA0598_04_00650</name>
</gene>
<reference evidence="2" key="1">
    <citation type="submission" date="2014-09" db="EMBL/GenBank/DDBJ databases">
        <title>Whole genome shotgun sequence of Streptomyces sp. NBRC 110027.</title>
        <authorList>
            <person name="Komaki H."/>
            <person name="Ichikawa N."/>
            <person name="Katano-Makiyama Y."/>
            <person name="Hosoyama A."/>
            <person name="Hashimoto M."/>
            <person name="Uohara A."/>
            <person name="Kitahashi Y."/>
            <person name="Ohji S."/>
            <person name="Kimura A."/>
            <person name="Yamazoe A."/>
            <person name="Igarashi Y."/>
            <person name="Fujita N."/>
        </authorList>
    </citation>
    <scope>NUCLEOTIDE SEQUENCE [LARGE SCALE GENOMIC DNA]</scope>
    <source>
        <strain evidence="2">NBRC 110027</strain>
    </source>
</reference>
<dbReference type="RefSeq" id="WP_158894449.1">
    <property type="nucleotide sequence ID" value="NZ_BBNO01000004.1"/>
</dbReference>
<evidence type="ECO:0000313" key="1">
    <source>
        <dbReference type="EMBL" id="GAO08429.1"/>
    </source>
</evidence>
<protein>
    <submittedName>
        <fullName evidence="1">Uncharacterized protein</fullName>
    </submittedName>
</protein>
<dbReference type="AlphaFoldDB" id="A0A0P4R6A8"/>
<reference evidence="1 2" key="2">
    <citation type="journal article" date="2015" name="Stand. Genomic Sci.">
        <title>Draft genome sequence of marine-derived Streptomyces sp. TP-A0598, a producer of anti-MRSA antibiotic lydicamycins.</title>
        <authorList>
            <person name="Komaki H."/>
            <person name="Ichikawa N."/>
            <person name="Hosoyama A."/>
            <person name="Fujita N."/>
            <person name="Igarashi Y."/>
        </authorList>
    </citation>
    <scope>NUCLEOTIDE SEQUENCE [LARGE SCALE GENOMIC DNA]</scope>
    <source>
        <strain evidence="1 2">NBRC 110027</strain>
    </source>
</reference>
<name>A0A0P4R6A8_9ACTN</name>
<evidence type="ECO:0000313" key="2">
    <source>
        <dbReference type="Proteomes" id="UP000048965"/>
    </source>
</evidence>
<dbReference type="EMBL" id="BBNO01000004">
    <property type="protein sequence ID" value="GAO08429.1"/>
    <property type="molecule type" value="Genomic_DNA"/>
</dbReference>
<comment type="caution">
    <text evidence="1">The sequence shown here is derived from an EMBL/GenBank/DDBJ whole genome shotgun (WGS) entry which is preliminary data.</text>
</comment>
<sequence length="52" mass="5559">MSRLVIGFGSDGEFRNDIADQADQSFTVVAGPNEVVTVTDGQVEVVQDDDTN</sequence>
<proteinExistence type="predicted"/>